<dbReference type="Proteomes" id="UP000544134">
    <property type="component" value="Unassembled WGS sequence"/>
</dbReference>
<protein>
    <submittedName>
        <fullName evidence="2">Transposase</fullName>
    </submittedName>
</protein>
<organism evidence="2 4">
    <name type="scientific">Paraburkholderia polaris</name>
    <dbReference type="NCBI Taxonomy" id="2728848"/>
    <lineage>
        <taxon>Bacteria</taxon>
        <taxon>Pseudomonadati</taxon>
        <taxon>Pseudomonadota</taxon>
        <taxon>Betaproteobacteria</taxon>
        <taxon>Burkholderiales</taxon>
        <taxon>Burkholderiaceae</taxon>
        <taxon>Paraburkholderia</taxon>
    </lineage>
</organism>
<accession>A0A848IZL5</accession>
<evidence type="ECO:0000259" key="1">
    <source>
        <dbReference type="Pfam" id="PF05598"/>
    </source>
</evidence>
<evidence type="ECO:0000313" key="2">
    <source>
        <dbReference type="EMBL" id="NMM04347.1"/>
    </source>
</evidence>
<dbReference type="Pfam" id="PF05598">
    <property type="entry name" value="DUF772"/>
    <property type="match status" value="1"/>
</dbReference>
<gene>
    <name evidence="2" type="ORF">HHL24_41685</name>
    <name evidence="3" type="ORF">HHL24_43480</name>
</gene>
<name>A0A848IZL5_9BURK</name>
<proteinExistence type="predicted"/>
<dbReference type="InterPro" id="IPR008490">
    <property type="entry name" value="Transposase_InsH_N"/>
</dbReference>
<dbReference type="EMBL" id="JABBGJ010000157">
    <property type="protein sequence ID" value="NMM04653.1"/>
    <property type="molecule type" value="Genomic_DNA"/>
</dbReference>
<reference evidence="2 4" key="1">
    <citation type="submission" date="2020-04" db="EMBL/GenBank/DDBJ databases">
        <title>Paraburkholderia sp. RP-4-7 isolated from soil.</title>
        <authorList>
            <person name="Dahal R.H."/>
        </authorList>
    </citation>
    <scope>NUCLEOTIDE SEQUENCE [LARGE SCALE GENOMIC DNA]</scope>
    <source>
        <strain evidence="2 4">RP-4-7</strain>
    </source>
</reference>
<dbReference type="PANTHER" id="PTHR35604:SF2">
    <property type="entry name" value="TRANSPOSASE INSH FOR INSERTION SEQUENCE ELEMENT IS5A-RELATED"/>
    <property type="match status" value="1"/>
</dbReference>
<dbReference type="EMBL" id="JABBGJ010000084">
    <property type="protein sequence ID" value="NMM04347.1"/>
    <property type="molecule type" value="Genomic_DNA"/>
</dbReference>
<evidence type="ECO:0000313" key="3">
    <source>
        <dbReference type="EMBL" id="NMM04653.1"/>
    </source>
</evidence>
<feature type="domain" description="Transposase InsH N-terminal" evidence="1">
    <location>
        <begin position="13"/>
        <end position="74"/>
    </location>
</feature>
<dbReference type="PANTHER" id="PTHR35604">
    <property type="entry name" value="TRANSPOSASE INSH FOR INSERTION SEQUENCE ELEMENT IS5A-RELATED"/>
    <property type="match status" value="1"/>
</dbReference>
<feature type="non-terminal residue" evidence="2">
    <location>
        <position position="74"/>
    </location>
</feature>
<comment type="caution">
    <text evidence="2">The sequence shown here is derived from an EMBL/GenBank/DDBJ whole genome shotgun (WGS) entry which is preliminary data.</text>
</comment>
<sequence length="74" mass="8740">MTQMDLGLNLSTKRTRKREFLDEMTRVVPWQKLIALIEPHYPKGKTGRPPFPIATMLRIHFLQQWFSLSDPAME</sequence>
<dbReference type="RefSeq" id="WP_169491094.1">
    <property type="nucleotide sequence ID" value="NZ_JABBGJ010000084.1"/>
</dbReference>
<keyword evidence="4" id="KW-1185">Reference proteome</keyword>
<dbReference type="AlphaFoldDB" id="A0A848IZL5"/>
<evidence type="ECO:0000313" key="4">
    <source>
        <dbReference type="Proteomes" id="UP000544134"/>
    </source>
</evidence>